<protein>
    <recommendedName>
        <fullName evidence="4">Propionyl-coenzyme A carboxylase alpha polypeptide</fullName>
    </recommendedName>
</protein>
<organism evidence="2 3">
    <name type="scientific">Mesorhizobium ventifaucium</name>
    <dbReference type="NCBI Taxonomy" id="666020"/>
    <lineage>
        <taxon>Bacteria</taxon>
        <taxon>Pseudomonadati</taxon>
        <taxon>Pseudomonadota</taxon>
        <taxon>Alphaproteobacteria</taxon>
        <taxon>Hyphomicrobiales</taxon>
        <taxon>Phyllobacteriaceae</taxon>
        <taxon>Mesorhizobium</taxon>
    </lineage>
</organism>
<keyword evidence="3" id="KW-1185">Reference proteome</keyword>
<gene>
    <name evidence="2" type="ORF">MES4922_200002</name>
</gene>
<evidence type="ECO:0000313" key="2">
    <source>
        <dbReference type="EMBL" id="CAH2398893.1"/>
    </source>
</evidence>
<evidence type="ECO:0008006" key="4">
    <source>
        <dbReference type="Google" id="ProtNLM"/>
    </source>
</evidence>
<reference evidence="2" key="1">
    <citation type="submission" date="2022-03" db="EMBL/GenBank/DDBJ databases">
        <authorList>
            <person name="Brunel B."/>
        </authorList>
    </citation>
    <scope>NUCLEOTIDE SEQUENCE</scope>
    <source>
        <strain evidence="2">STM4922sample</strain>
    </source>
</reference>
<comment type="caution">
    <text evidence="2">The sequence shown here is derived from an EMBL/GenBank/DDBJ whole genome shotgun (WGS) entry which is preliminary data.</text>
</comment>
<proteinExistence type="predicted"/>
<sequence length="65" mass="6992">MLRSNRRPSAGGLRFSGGVEMTGKPRKLALFRVSGQGATRRLKGHVHLPSAGPTALSKAKRQCYS</sequence>
<dbReference type="Proteomes" id="UP001152604">
    <property type="component" value="Unassembled WGS sequence"/>
</dbReference>
<dbReference type="EMBL" id="CAKXZS010000013">
    <property type="protein sequence ID" value="CAH2398893.1"/>
    <property type="molecule type" value="Genomic_DNA"/>
</dbReference>
<evidence type="ECO:0000313" key="3">
    <source>
        <dbReference type="Proteomes" id="UP001152604"/>
    </source>
</evidence>
<evidence type="ECO:0000256" key="1">
    <source>
        <dbReference type="SAM" id="MobiDB-lite"/>
    </source>
</evidence>
<name>A0ABM9DQF9_9HYPH</name>
<accession>A0ABM9DQF9</accession>
<feature type="region of interest" description="Disordered" evidence="1">
    <location>
        <begin position="44"/>
        <end position="65"/>
    </location>
</feature>